<comment type="caution">
    <text evidence="3">The sequence shown here is derived from an EMBL/GenBank/DDBJ whole genome shotgun (WGS) entry which is preliminary data.</text>
</comment>
<dbReference type="EMBL" id="AOMF01000001">
    <property type="protein sequence ID" value="EMA56883.1"/>
    <property type="molecule type" value="Genomic_DNA"/>
</dbReference>
<dbReference type="STRING" id="1227457.C451_00005"/>
<feature type="compositionally biased region" description="Basic and acidic residues" evidence="2">
    <location>
        <begin position="107"/>
        <end position="117"/>
    </location>
</feature>
<feature type="non-terminal residue" evidence="3">
    <location>
        <position position="190"/>
    </location>
</feature>
<name>M0NH34_9EURY</name>
<evidence type="ECO:0000313" key="4">
    <source>
        <dbReference type="Proteomes" id="UP000011680"/>
    </source>
</evidence>
<evidence type="ECO:0000256" key="1">
    <source>
        <dbReference type="SAM" id="Coils"/>
    </source>
</evidence>
<protein>
    <submittedName>
        <fullName evidence="3">Uncharacterized protein</fullName>
    </submittedName>
</protein>
<evidence type="ECO:0000313" key="3">
    <source>
        <dbReference type="EMBL" id="EMA56883.1"/>
    </source>
</evidence>
<gene>
    <name evidence="3" type="ORF">C451_00005</name>
</gene>
<keyword evidence="4" id="KW-1185">Reference proteome</keyword>
<evidence type="ECO:0000256" key="2">
    <source>
        <dbReference type="SAM" id="MobiDB-lite"/>
    </source>
</evidence>
<feature type="region of interest" description="Disordered" evidence="2">
    <location>
        <begin position="98"/>
        <end position="121"/>
    </location>
</feature>
<dbReference type="Gene3D" id="1.20.5.340">
    <property type="match status" value="1"/>
</dbReference>
<dbReference type="RefSeq" id="WP_007736278.1">
    <property type="nucleotide sequence ID" value="NZ_AOMF01000001.1"/>
</dbReference>
<sequence length="190" mass="21923">MTDDRATGTEPTGQTEHASSELIAQLIDRVETLEAENERLHDDIDELRDRHREDCHALARENHELRDTQQHLQERVAKAEEKDGYLLEDIVDLEEQLADLEAQPAPQDERTDGDSTPDRPALTPIERVAKLETEEVSINVTPSIERAVVIFEHWREWSKKTPNGRVLKDGLKELLCTATDERLAWRQVYR</sequence>
<proteinExistence type="predicted"/>
<feature type="region of interest" description="Disordered" evidence="2">
    <location>
        <begin position="1"/>
        <end position="21"/>
    </location>
</feature>
<reference evidence="3 4" key="1">
    <citation type="journal article" date="2014" name="PLoS Genet.">
        <title>Phylogenetically driven sequencing of extremely halophilic archaea reveals strategies for static and dynamic osmo-response.</title>
        <authorList>
            <person name="Becker E.A."/>
            <person name="Seitzer P.M."/>
            <person name="Tritt A."/>
            <person name="Larsen D."/>
            <person name="Krusor M."/>
            <person name="Yao A.I."/>
            <person name="Wu D."/>
            <person name="Madern D."/>
            <person name="Eisen J.A."/>
            <person name="Darling A.E."/>
            <person name="Facciotti M.T."/>
        </authorList>
    </citation>
    <scope>NUCLEOTIDE SEQUENCE [LARGE SCALE GENOMIC DNA]</scope>
    <source>
        <strain evidence="3 4">JCM 13552</strain>
    </source>
</reference>
<organism evidence="3 4">
    <name type="scientific">Halococcus thailandensis JCM 13552</name>
    <dbReference type="NCBI Taxonomy" id="1227457"/>
    <lineage>
        <taxon>Archaea</taxon>
        <taxon>Methanobacteriati</taxon>
        <taxon>Methanobacteriota</taxon>
        <taxon>Stenosarchaea group</taxon>
        <taxon>Halobacteria</taxon>
        <taxon>Halobacteriales</taxon>
        <taxon>Halococcaceae</taxon>
        <taxon>Halococcus</taxon>
    </lineage>
</organism>
<feature type="coiled-coil region" evidence="1">
    <location>
        <begin position="23"/>
        <end position="82"/>
    </location>
</feature>
<keyword evidence="1" id="KW-0175">Coiled coil</keyword>
<dbReference type="AlphaFoldDB" id="M0NH34"/>
<dbReference type="Proteomes" id="UP000011680">
    <property type="component" value="Unassembled WGS sequence"/>
</dbReference>
<accession>M0NH34</accession>